<reference evidence="4" key="1">
    <citation type="submission" date="2021-01" db="EMBL/GenBank/DDBJ databases">
        <title>Modified the classification status of verrucomicrobia.</title>
        <authorList>
            <person name="Feng X."/>
        </authorList>
    </citation>
    <scope>NUCLEOTIDE SEQUENCE</scope>
    <source>
        <strain evidence="4">KCTC 22201</strain>
    </source>
</reference>
<dbReference type="NCBIfam" id="TIGR01981">
    <property type="entry name" value="sufD"/>
    <property type="match status" value="1"/>
</dbReference>
<evidence type="ECO:0000259" key="3">
    <source>
        <dbReference type="Pfam" id="PF19295"/>
    </source>
</evidence>
<dbReference type="AlphaFoldDB" id="A0A934RI04"/>
<dbReference type="RefSeq" id="WP_200282533.1">
    <property type="nucleotide sequence ID" value="NZ_JAENII010000015.1"/>
</dbReference>
<dbReference type="PANTHER" id="PTHR43575:SF1">
    <property type="entry name" value="PROTEIN ABCI7, CHLOROPLASTIC"/>
    <property type="match status" value="1"/>
</dbReference>
<dbReference type="SUPFAM" id="SSF101960">
    <property type="entry name" value="Stabilizer of iron transporter SufD"/>
    <property type="match status" value="1"/>
</dbReference>
<dbReference type="PANTHER" id="PTHR43575">
    <property type="entry name" value="PROTEIN ABCI7, CHLOROPLASTIC"/>
    <property type="match status" value="1"/>
</dbReference>
<gene>
    <name evidence="4" type="primary">sufD</name>
    <name evidence="4" type="ORF">JIN81_16625</name>
</gene>
<comment type="caution">
    <text evidence="4">The sequence shown here is derived from an EMBL/GenBank/DDBJ whole genome shotgun (WGS) entry which is preliminary data.</text>
</comment>
<feature type="domain" description="SUF system FeS cluster assembly SufBD N-terminal" evidence="3">
    <location>
        <begin position="29"/>
        <end position="168"/>
    </location>
</feature>
<organism evidence="4 5">
    <name type="scientific">Haloferula rosea</name>
    <dbReference type="NCBI Taxonomy" id="490093"/>
    <lineage>
        <taxon>Bacteria</taxon>
        <taxon>Pseudomonadati</taxon>
        <taxon>Verrucomicrobiota</taxon>
        <taxon>Verrucomicrobiia</taxon>
        <taxon>Verrucomicrobiales</taxon>
        <taxon>Verrucomicrobiaceae</taxon>
        <taxon>Haloferula</taxon>
    </lineage>
</organism>
<keyword evidence="5" id="KW-1185">Reference proteome</keyword>
<dbReference type="Pfam" id="PF19295">
    <property type="entry name" value="SufBD_N"/>
    <property type="match status" value="1"/>
</dbReference>
<evidence type="ECO:0000313" key="5">
    <source>
        <dbReference type="Proteomes" id="UP000658278"/>
    </source>
</evidence>
<dbReference type="InterPro" id="IPR037284">
    <property type="entry name" value="SUF_FeS_clus_asmbl_SufBD_sf"/>
</dbReference>
<protein>
    <submittedName>
        <fullName evidence="4">Fe-S cluster assembly protein SufD</fullName>
    </submittedName>
</protein>
<comment type="similarity">
    <text evidence="1">Belongs to the iron-sulfur cluster assembly SufBD family.</text>
</comment>
<evidence type="ECO:0000256" key="1">
    <source>
        <dbReference type="ARBA" id="ARBA00043967"/>
    </source>
</evidence>
<dbReference type="InterPro" id="IPR000825">
    <property type="entry name" value="SUF_FeS_clus_asmbl_SufBD_core"/>
</dbReference>
<feature type="domain" description="SUF system FeS cluster assembly SufBD core" evidence="2">
    <location>
        <begin position="172"/>
        <end position="404"/>
    </location>
</feature>
<sequence>MSNVLEQPLSILESSPETAADFPAWFRDRQAAAWSRFQDTPAPTRRDETWRFSSIKQLDFSGYSTAIEVPEDTGSLIERSQGLESRSARFIFVNDTLIEIESKLPEAVICLPLAEALLTHGDLVKEHFMQQETRLGSAKWAALHEAQLTNGLFVHVPDNVEVEGTIEVYHWIAGEKSAVFPHTLIVTGANAKVRVIDYFKSENEEDAGLCLAFNDLYAGPGSKLDYLAIQAVNENSKVLSINETGVARDATAKSFVLNVGASWARNESLSRLDGEGSRSDMLSVSIPARTQEYDQRTFQHHVSPGAYSDLLYKNTLYDKARTIFSGLIFVDEGAHRTDAYQTCRNLFMSSDAEANSMPGLEINADDVKCSHGSTSSQIADEEIFYLQARGIDPVRARQLIARGFSVEVIERLEDEKVEALVLGFVDEKFARIATGGA</sequence>
<dbReference type="Proteomes" id="UP000658278">
    <property type="component" value="Unassembled WGS sequence"/>
</dbReference>
<evidence type="ECO:0000259" key="2">
    <source>
        <dbReference type="Pfam" id="PF01458"/>
    </source>
</evidence>
<dbReference type="EMBL" id="JAENII010000015">
    <property type="protein sequence ID" value="MBK1828660.1"/>
    <property type="molecule type" value="Genomic_DNA"/>
</dbReference>
<dbReference type="GO" id="GO:0016226">
    <property type="term" value="P:iron-sulfur cluster assembly"/>
    <property type="evidence" value="ECO:0007669"/>
    <property type="project" value="InterPro"/>
</dbReference>
<dbReference type="Pfam" id="PF01458">
    <property type="entry name" value="SUFBD_core"/>
    <property type="match status" value="1"/>
</dbReference>
<evidence type="ECO:0000313" key="4">
    <source>
        <dbReference type="EMBL" id="MBK1828660.1"/>
    </source>
</evidence>
<dbReference type="InterPro" id="IPR055346">
    <property type="entry name" value="Fe-S_cluster_assembly_SufBD"/>
</dbReference>
<name>A0A934RI04_9BACT</name>
<accession>A0A934RI04</accession>
<proteinExistence type="inferred from homology"/>
<dbReference type="InterPro" id="IPR045595">
    <property type="entry name" value="SufBD_N"/>
</dbReference>
<dbReference type="InterPro" id="IPR011542">
    <property type="entry name" value="SUF_FeS_clus_asmbl_SufD"/>
</dbReference>